<organism evidence="1 2">
    <name type="scientific">Erwinia aphidicola</name>
    <dbReference type="NCBI Taxonomy" id="68334"/>
    <lineage>
        <taxon>Bacteria</taxon>
        <taxon>Pseudomonadati</taxon>
        <taxon>Pseudomonadota</taxon>
        <taxon>Gammaproteobacteria</taxon>
        <taxon>Enterobacterales</taxon>
        <taxon>Erwiniaceae</taxon>
        <taxon>Erwinia</taxon>
    </lineage>
</organism>
<sequence length="103" mass="12162">MKKEVGAFVESIRPPAHVRNELDIVYSIDKQSIEIGERRPVWRGESGEFFVLTSAKITYFRTKKEWRVYWMRVNDEWELYQAADTLTDALEMVRIDAHGCFFG</sequence>
<evidence type="ECO:0000313" key="1">
    <source>
        <dbReference type="EMBL" id="MEI2682127.1"/>
    </source>
</evidence>
<name>A0ABU8DF15_ERWAP</name>
<accession>A0ABU8DF15</accession>
<dbReference type="RefSeq" id="WP_336203080.1">
    <property type="nucleotide sequence ID" value="NZ_JBANEI010000006.1"/>
</dbReference>
<gene>
    <name evidence="1" type="ORF">V8N49_10705</name>
</gene>
<reference evidence="1 2" key="1">
    <citation type="submission" date="2024-02" db="EMBL/GenBank/DDBJ databases">
        <title>First report Erwinia aphidicola in onion in Chile.</title>
        <authorList>
            <person name="Valenzuela M."/>
            <person name="Pena M."/>
            <person name="Dutta B."/>
        </authorList>
    </citation>
    <scope>NUCLEOTIDE SEQUENCE [LARGE SCALE GENOMIC DNA]</scope>
    <source>
        <strain evidence="1 2">QCJ3A</strain>
    </source>
</reference>
<protein>
    <submittedName>
        <fullName evidence="1">DUF3024 domain-containing protein</fullName>
    </submittedName>
</protein>
<proteinExistence type="predicted"/>
<dbReference type="Proteomes" id="UP001306592">
    <property type="component" value="Unassembled WGS sequence"/>
</dbReference>
<evidence type="ECO:0000313" key="2">
    <source>
        <dbReference type="Proteomes" id="UP001306592"/>
    </source>
</evidence>
<dbReference type="EMBL" id="JBANEI010000006">
    <property type="protein sequence ID" value="MEI2682127.1"/>
    <property type="molecule type" value="Genomic_DNA"/>
</dbReference>
<comment type="caution">
    <text evidence="1">The sequence shown here is derived from an EMBL/GenBank/DDBJ whole genome shotgun (WGS) entry which is preliminary data.</text>
</comment>
<dbReference type="Pfam" id="PF11225">
    <property type="entry name" value="DUF3024"/>
    <property type="match status" value="1"/>
</dbReference>
<keyword evidence="2" id="KW-1185">Reference proteome</keyword>
<dbReference type="InterPro" id="IPR021388">
    <property type="entry name" value="DUF3024"/>
</dbReference>